<feature type="chain" id="PRO_5040945422" description="DUF6801 domain-containing protein" evidence="1">
    <location>
        <begin position="21"/>
        <end position="194"/>
    </location>
</feature>
<dbReference type="RefSeq" id="WP_257921434.1">
    <property type="nucleotide sequence ID" value="NZ_JAMXQV010000008.1"/>
</dbReference>
<reference evidence="3" key="1">
    <citation type="submission" date="2022-06" db="EMBL/GenBank/DDBJ databases">
        <title>Amycolatopsis iheyaensis sp. nov., a new species of the genus Amycolatopsis isolated from soil in Iheya island, Japan.</title>
        <authorList>
            <person name="Ngamcharungchit C."/>
            <person name="Kanto H."/>
            <person name="Take A."/>
            <person name="Intra B."/>
            <person name="Matsumoto A."/>
            <person name="Panbangred W."/>
            <person name="Inahashi Y."/>
        </authorList>
    </citation>
    <scope>NUCLEOTIDE SEQUENCE</scope>
    <source>
        <strain evidence="3">OK19-0408</strain>
    </source>
</reference>
<proteinExistence type="predicted"/>
<dbReference type="Pfam" id="PF20611">
    <property type="entry name" value="DUF6801"/>
    <property type="match status" value="1"/>
</dbReference>
<feature type="signal peptide" evidence="1">
    <location>
        <begin position="1"/>
        <end position="20"/>
    </location>
</feature>
<name>A0A9X2NA07_9PSEU</name>
<keyword evidence="4" id="KW-1185">Reference proteome</keyword>
<evidence type="ECO:0000313" key="3">
    <source>
        <dbReference type="EMBL" id="MCR6484829.1"/>
    </source>
</evidence>
<protein>
    <recommendedName>
        <fullName evidence="2">DUF6801 domain-containing protein</fullName>
    </recommendedName>
</protein>
<accession>A0A9X2NA07</accession>
<organism evidence="3 4">
    <name type="scientific">Amycolatopsis iheyensis</name>
    <dbReference type="NCBI Taxonomy" id="2945988"/>
    <lineage>
        <taxon>Bacteria</taxon>
        <taxon>Bacillati</taxon>
        <taxon>Actinomycetota</taxon>
        <taxon>Actinomycetes</taxon>
        <taxon>Pseudonocardiales</taxon>
        <taxon>Pseudonocardiaceae</taxon>
        <taxon>Amycolatopsis</taxon>
    </lineage>
</organism>
<keyword evidence="1" id="KW-0732">Signal</keyword>
<dbReference type="EMBL" id="JAMXQV010000008">
    <property type="protein sequence ID" value="MCR6484829.1"/>
    <property type="molecule type" value="Genomic_DNA"/>
</dbReference>
<dbReference type="Proteomes" id="UP001144096">
    <property type="component" value="Unassembled WGS sequence"/>
</dbReference>
<sequence length="194" mass="19095">MRTRLTAALVVAIAATTDVAGPAGASTLFQSGTAGYTCVFPGSSVQPVTITEEFTGPDTAAPGAVFTLTNLSGSITLSAGALAALTAAGYDGTSAGASAMIVTPTNATGTGTGTAGLVQAATWGTGPATITFRGGRLPFTAGTSGEITFRRSKVLSLLLSLHRSPGSTARTSVDLACTQPEGQVTPFTPALPIG</sequence>
<feature type="domain" description="DUF6801" evidence="2">
    <location>
        <begin position="36"/>
        <end position="184"/>
    </location>
</feature>
<evidence type="ECO:0000256" key="1">
    <source>
        <dbReference type="SAM" id="SignalP"/>
    </source>
</evidence>
<dbReference type="InterPro" id="IPR046542">
    <property type="entry name" value="DUF6801"/>
</dbReference>
<comment type="caution">
    <text evidence="3">The sequence shown here is derived from an EMBL/GenBank/DDBJ whole genome shotgun (WGS) entry which is preliminary data.</text>
</comment>
<evidence type="ECO:0000313" key="4">
    <source>
        <dbReference type="Proteomes" id="UP001144096"/>
    </source>
</evidence>
<dbReference type="AlphaFoldDB" id="A0A9X2NA07"/>
<evidence type="ECO:0000259" key="2">
    <source>
        <dbReference type="Pfam" id="PF20611"/>
    </source>
</evidence>
<gene>
    <name evidence="3" type="ORF">M8542_18530</name>
</gene>